<organism evidence="1 2">
    <name type="scientific">Trifolium medium</name>
    <dbReference type="NCBI Taxonomy" id="97028"/>
    <lineage>
        <taxon>Eukaryota</taxon>
        <taxon>Viridiplantae</taxon>
        <taxon>Streptophyta</taxon>
        <taxon>Embryophyta</taxon>
        <taxon>Tracheophyta</taxon>
        <taxon>Spermatophyta</taxon>
        <taxon>Magnoliopsida</taxon>
        <taxon>eudicotyledons</taxon>
        <taxon>Gunneridae</taxon>
        <taxon>Pentapetalae</taxon>
        <taxon>rosids</taxon>
        <taxon>fabids</taxon>
        <taxon>Fabales</taxon>
        <taxon>Fabaceae</taxon>
        <taxon>Papilionoideae</taxon>
        <taxon>50 kb inversion clade</taxon>
        <taxon>NPAAA clade</taxon>
        <taxon>Hologalegina</taxon>
        <taxon>IRL clade</taxon>
        <taxon>Trifolieae</taxon>
        <taxon>Trifolium</taxon>
    </lineage>
</organism>
<dbReference type="Proteomes" id="UP000265520">
    <property type="component" value="Unassembled WGS sequence"/>
</dbReference>
<name>A0A392SGK9_9FABA</name>
<protein>
    <submittedName>
        <fullName evidence="1">Uncharacterized protein</fullName>
    </submittedName>
</protein>
<proteinExistence type="predicted"/>
<evidence type="ECO:0000313" key="1">
    <source>
        <dbReference type="EMBL" id="MCI48011.1"/>
    </source>
</evidence>
<evidence type="ECO:0000313" key="2">
    <source>
        <dbReference type="Proteomes" id="UP000265520"/>
    </source>
</evidence>
<sequence length="36" mass="3861">MVASTSKYSQTISKARMKASEFGCNCDGANFSQPNT</sequence>
<dbReference type="AlphaFoldDB" id="A0A392SGK9"/>
<reference evidence="1 2" key="1">
    <citation type="journal article" date="2018" name="Front. Plant Sci.">
        <title>Red Clover (Trifolium pratense) and Zigzag Clover (T. medium) - A Picture of Genomic Similarities and Differences.</title>
        <authorList>
            <person name="Dluhosova J."/>
            <person name="Istvanek J."/>
            <person name="Nedelnik J."/>
            <person name="Repkova J."/>
        </authorList>
    </citation>
    <scope>NUCLEOTIDE SEQUENCE [LARGE SCALE GENOMIC DNA]</scope>
    <source>
        <strain evidence="2">cv. 10/8</strain>
        <tissue evidence="1">Leaf</tissue>
    </source>
</reference>
<dbReference type="EMBL" id="LXQA010380302">
    <property type="protein sequence ID" value="MCI48011.1"/>
    <property type="molecule type" value="Genomic_DNA"/>
</dbReference>
<feature type="non-terminal residue" evidence="1">
    <location>
        <position position="36"/>
    </location>
</feature>
<keyword evidence="2" id="KW-1185">Reference proteome</keyword>
<accession>A0A392SGK9</accession>
<comment type="caution">
    <text evidence="1">The sequence shown here is derived from an EMBL/GenBank/DDBJ whole genome shotgun (WGS) entry which is preliminary data.</text>
</comment>